<protein>
    <submittedName>
        <fullName evidence="2">Uncharacterized protein</fullName>
    </submittedName>
</protein>
<reference evidence="2 3" key="1">
    <citation type="submission" date="2020-08" db="EMBL/GenBank/DDBJ databases">
        <title>Sequencing the genomes of 1000 actinobacteria strains.</title>
        <authorList>
            <person name="Klenk H.-P."/>
        </authorList>
    </citation>
    <scope>NUCLEOTIDE SEQUENCE [LARGE SCALE GENOMIC DNA]</scope>
    <source>
        <strain evidence="2 3">DSM 105498</strain>
    </source>
</reference>
<keyword evidence="1" id="KW-0472">Membrane</keyword>
<keyword evidence="1" id="KW-0812">Transmembrane</keyword>
<feature type="transmembrane region" description="Helical" evidence="1">
    <location>
        <begin position="33"/>
        <end position="51"/>
    </location>
</feature>
<evidence type="ECO:0000256" key="1">
    <source>
        <dbReference type="SAM" id="Phobius"/>
    </source>
</evidence>
<dbReference type="RefSeq" id="WP_183590272.1">
    <property type="nucleotide sequence ID" value="NZ_JACHWR010000001.1"/>
</dbReference>
<evidence type="ECO:0000313" key="3">
    <source>
        <dbReference type="Proteomes" id="UP000589626"/>
    </source>
</evidence>
<name>A0A7W4YYS7_9ACTN</name>
<feature type="transmembrane region" description="Helical" evidence="1">
    <location>
        <begin position="63"/>
        <end position="81"/>
    </location>
</feature>
<proteinExistence type="predicted"/>
<dbReference type="EMBL" id="JACHWR010000001">
    <property type="protein sequence ID" value="MBB3040217.1"/>
    <property type="molecule type" value="Genomic_DNA"/>
</dbReference>
<keyword evidence="3" id="KW-1185">Reference proteome</keyword>
<keyword evidence="1" id="KW-1133">Transmembrane helix</keyword>
<comment type="caution">
    <text evidence="2">The sequence shown here is derived from an EMBL/GenBank/DDBJ whole genome shotgun (WGS) entry which is preliminary data.</text>
</comment>
<accession>A0A7W4YYS7</accession>
<dbReference type="AlphaFoldDB" id="A0A7W4YYS7"/>
<gene>
    <name evidence="2" type="ORF">FHU40_000018</name>
</gene>
<evidence type="ECO:0000313" key="2">
    <source>
        <dbReference type="EMBL" id="MBB3040217.1"/>
    </source>
</evidence>
<dbReference type="Proteomes" id="UP000589626">
    <property type="component" value="Unassembled WGS sequence"/>
</dbReference>
<sequence>MSSYRALWSTTTVLVSALTFVLAGAQLGWWAMVGSAAMLAALGAVLGLCWVEDRSRWRLAGECALWFGVAGVLLVGLPTALGDVALLVVLALGGASPPLVQCGVDLWVEHRQARPRDTRWLGDRDLERRWRRTSEELHDPRTTPALALRLVREREQLLDEMERRDPGKLEVRLVRAGWRGAGSDTEFGVE</sequence>
<organism evidence="2 3">
    <name type="scientific">Nocardioides soli</name>
    <dbReference type="NCBI Taxonomy" id="1036020"/>
    <lineage>
        <taxon>Bacteria</taxon>
        <taxon>Bacillati</taxon>
        <taxon>Actinomycetota</taxon>
        <taxon>Actinomycetes</taxon>
        <taxon>Propionibacteriales</taxon>
        <taxon>Nocardioidaceae</taxon>
        <taxon>Nocardioides</taxon>
    </lineage>
</organism>